<dbReference type="EMBL" id="QKWJ01000054">
    <property type="protein sequence ID" value="RDK06835.1"/>
    <property type="molecule type" value="Genomic_DNA"/>
</dbReference>
<keyword evidence="3" id="KW-1185">Reference proteome</keyword>
<gene>
    <name evidence="2" type="ORF">DN412_29560</name>
</gene>
<dbReference type="Gene3D" id="3.90.1200.10">
    <property type="match status" value="1"/>
</dbReference>
<accession>A0A370NMJ9</accession>
<proteinExistence type="predicted"/>
<dbReference type="Pfam" id="PF01636">
    <property type="entry name" value="APH"/>
    <property type="match status" value="1"/>
</dbReference>
<comment type="caution">
    <text evidence="2">The sequence shown here is derived from an EMBL/GenBank/DDBJ whole genome shotgun (WGS) entry which is preliminary data.</text>
</comment>
<organism evidence="2 3">
    <name type="scientific">Cupriavidus lacunae</name>
    <dbReference type="NCBI Taxonomy" id="2666307"/>
    <lineage>
        <taxon>Bacteria</taxon>
        <taxon>Pseudomonadati</taxon>
        <taxon>Pseudomonadota</taxon>
        <taxon>Betaproteobacteria</taxon>
        <taxon>Burkholderiales</taxon>
        <taxon>Burkholderiaceae</taxon>
        <taxon>Cupriavidus</taxon>
    </lineage>
</organism>
<dbReference type="InterPro" id="IPR011009">
    <property type="entry name" value="Kinase-like_dom_sf"/>
</dbReference>
<evidence type="ECO:0000259" key="1">
    <source>
        <dbReference type="Pfam" id="PF01636"/>
    </source>
</evidence>
<evidence type="ECO:0000313" key="3">
    <source>
        <dbReference type="Proteomes" id="UP000255165"/>
    </source>
</evidence>
<protein>
    <recommendedName>
        <fullName evidence="1">Aminoglycoside phosphotransferase domain-containing protein</fullName>
    </recommendedName>
</protein>
<sequence>MGEARRTLTTELRLLEEVEQDDVLAVAVARPTLEHTRSFRIALSDGVVRRAALFDAASGRPLEMTREDVVQAGQALKRLHDQPALRDLAPRRQVADLAETYRTLDRLAQAFTFAGQAVAATRERCQQLVAAGWPSVEMPVGFCHGDFRMANMRIDGRQITLFDFDDCGSEPQS</sequence>
<name>A0A370NMJ9_9BURK</name>
<feature type="domain" description="Aminoglycoside phosphotransferase" evidence="1">
    <location>
        <begin position="4"/>
        <end position="169"/>
    </location>
</feature>
<evidence type="ECO:0000313" key="2">
    <source>
        <dbReference type="EMBL" id="RDK06835.1"/>
    </source>
</evidence>
<dbReference type="SUPFAM" id="SSF56112">
    <property type="entry name" value="Protein kinase-like (PK-like)"/>
    <property type="match status" value="1"/>
</dbReference>
<dbReference type="InterPro" id="IPR002575">
    <property type="entry name" value="Aminoglycoside_PTrfase"/>
</dbReference>
<dbReference type="AlphaFoldDB" id="A0A370NMJ9"/>
<reference evidence="3" key="1">
    <citation type="submission" date="2018-06" db="EMBL/GenBank/DDBJ databases">
        <authorList>
            <person name="Feng T."/>
            <person name="Jeon C.O."/>
        </authorList>
    </citation>
    <scope>NUCLEOTIDE SEQUENCE [LARGE SCALE GENOMIC DNA]</scope>
    <source>
        <strain evidence="3">S23</strain>
    </source>
</reference>
<dbReference type="Proteomes" id="UP000255165">
    <property type="component" value="Unassembled WGS sequence"/>
</dbReference>